<evidence type="ECO:0000313" key="2">
    <source>
        <dbReference type="Proteomes" id="UP000024635"/>
    </source>
</evidence>
<dbReference type="AlphaFoldDB" id="A0A016WKY9"/>
<evidence type="ECO:0000313" key="1">
    <source>
        <dbReference type="EMBL" id="EYC40474.1"/>
    </source>
</evidence>
<dbReference type="EMBL" id="JARK01000211">
    <property type="protein sequence ID" value="EYC40474.1"/>
    <property type="molecule type" value="Genomic_DNA"/>
</dbReference>
<accession>A0A016WKY9</accession>
<organism evidence="1 2">
    <name type="scientific">Ancylostoma ceylanicum</name>
    <dbReference type="NCBI Taxonomy" id="53326"/>
    <lineage>
        <taxon>Eukaryota</taxon>
        <taxon>Metazoa</taxon>
        <taxon>Ecdysozoa</taxon>
        <taxon>Nematoda</taxon>
        <taxon>Chromadorea</taxon>
        <taxon>Rhabditida</taxon>
        <taxon>Rhabditina</taxon>
        <taxon>Rhabditomorpha</taxon>
        <taxon>Strongyloidea</taxon>
        <taxon>Ancylostomatidae</taxon>
        <taxon>Ancylostomatinae</taxon>
        <taxon>Ancylostoma</taxon>
    </lineage>
</organism>
<reference evidence="2" key="1">
    <citation type="journal article" date="2015" name="Nat. Genet.">
        <title>The genome and transcriptome of the zoonotic hookworm Ancylostoma ceylanicum identify infection-specific gene families.</title>
        <authorList>
            <person name="Schwarz E.M."/>
            <person name="Hu Y."/>
            <person name="Antoshechkin I."/>
            <person name="Miller M.M."/>
            <person name="Sternberg P.W."/>
            <person name="Aroian R.V."/>
        </authorList>
    </citation>
    <scope>NUCLEOTIDE SEQUENCE</scope>
    <source>
        <strain evidence="2">HY135</strain>
    </source>
</reference>
<gene>
    <name evidence="1" type="primary">Acey_s0611.g644</name>
    <name evidence="1" type="ORF">Y032_0611g644</name>
</gene>
<dbReference type="Proteomes" id="UP000024635">
    <property type="component" value="Unassembled WGS sequence"/>
</dbReference>
<protein>
    <submittedName>
        <fullName evidence="1">Uncharacterized protein</fullName>
    </submittedName>
</protein>
<name>A0A016WKY9_9BILA</name>
<comment type="caution">
    <text evidence="1">The sequence shown here is derived from an EMBL/GenBank/DDBJ whole genome shotgun (WGS) entry which is preliminary data.</text>
</comment>
<proteinExistence type="predicted"/>
<keyword evidence="2" id="KW-1185">Reference proteome</keyword>
<sequence length="66" mass="7211">MPDRGGAVRPTNARSRRCCATHDPLQLHDVSGRERGFATPRPLSSGTTFSEHSLKAEGHLISFSSY</sequence>